<dbReference type="InterPro" id="IPR050249">
    <property type="entry name" value="Pseudomonas-type_ThrB"/>
</dbReference>
<dbReference type="AlphaFoldDB" id="A0A6G8S0B4"/>
<name>A0A6G8S0B4_9GAMM</name>
<evidence type="ECO:0000313" key="3">
    <source>
        <dbReference type="EMBL" id="QIO07423.1"/>
    </source>
</evidence>
<reference evidence="3 4" key="1">
    <citation type="submission" date="2020-03" db="EMBL/GenBank/DDBJ databases">
        <authorList>
            <person name="Zhu W."/>
        </authorList>
    </citation>
    <scope>NUCLEOTIDE SEQUENCE [LARGE SCALE GENOMIC DNA]</scope>
    <source>
        <strain evidence="3 4">323-1</strain>
    </source>
</reference>
<proteinExistence type="inferred from homology"/>
<protein>
    <submittedName>
        <fullName evidence="3">Phosphotransferase</fullName>
    </submittedName>
</protein>
<evidence type="ECO:0000259" key="2">
    <source>
        <dbReference type="Pfam" id="PF01636"/>
    </source>
</evidence>
<sequence length="400" mass="46203">MHVLGHGMGTCLEPKDWPHITLNELNQLKAHYAVLHGQLEIVWRSPRPFSSAVIVHVTPEHADAHTKNTAQFFIKRSHGSFRNVDDLLQEHLFIQHLADQQICVPKLITHTENSTALAMGEWSYEIFERAQGFDLYADQLSWKPFFNACHAAKAGQMLARMHRAAQGFSSRNERSAKYLVSNQKLLESEDLVSAIRHRIEQSPALKAYFQQHVLDENFLTQAHVIHQKIKSAFHHQKKIWTHNDLHASNLLWSENSSNAEISSVIDFGLCDYNSALYDLAVTIERNFIDWLELKKSDQGDYNTIYIDQKGLQAFIQSYLKQAPTIEHLHILPELIKIVHLDFAFSELEYFIDITHNLNHANAAYYDWLISHTDWFCQTQGQAFSQFLSKLLPVRQVELIE</sequence>
<keyword evidence="4" id="KW-1185">Reference proteome</keyword>
<dbReference type="PANTHER" id="PTHR21064:SF6">
    <property type="entry name" value="AMINOGLYCOSIDE PHOSPHOTRANSFERASE DOMAIN-CONTAINING PROTEIN"/>
    <property type="match status" value="1"/>
</dbReference>
<keyword evidence="3" id="KW-0808">Transferase</keyword>
<organism evidence="3 4">
    <name type="scientific">Acinetobacter shaoyimingii</name>
    <dbReference type="NCBI Taxonomy" id="2715164"/>
    <lineage>
        <taxon>Bacteria</taxon>
        <taxon>Pseudomonadati</taxon>
        <taxon>Pseudomonadota</taxon>
        <taxon>Gammaproteobacteria</taxon>
        <taxon>Moraxellales</taxon>
        <taxon>Moraxellaceae</taxon>
        <taxon>Acinetobacter</taxon>
    </lineage>
</organism>
<dbReference type="Gene3D" id="3.90.1200.10">
    <property type="match status" value="1"/>
</dbReference>
<evidence type="ECO:0000256" key="1">
    <source>
        <dbReference type="ARBA" id="ARBA00038240"/>
    </source>
</evidence>
<dbReference type="GO" id="GO:0009088">
    <property type="term" value="P:threonine biosynthetic process"/>
    <property type="evidence" value="ECO:0007669"/>
    <property type="project" value="TreeGrafter"/>
</dbReference>
<dbReference type="KEGG" id="asha:G8E00_04320"/>
<accession>A0A6G8S0B4</accession>
<dbReference type="SUPFAM" id="SSF56112">
    <property type="entry name" value="Protein kinase-like (PK-like)"/>
    <property type="match status" value="1"/>
</dbReference>
<evidence type="ECO:0000313" key="4">
    <source>
        <dbReference type="Proteomes" id="UP000502297"/>
    </source>
</evidence>
<dbReference type="InterPro" id="IPR011009">
    <property type="entry name" value="Kinase-like_dom_sf"/>
</dbReference>
<dbReference type="EMBL" id="CP049801">
    <property type="protein sequence ID" value="QIO07423.1"/>
    <property type="molecule type" value="Genomic_DNA"/>
</dbReference>
<gene>
    <name evidence="3" type="ORF">G8E00_04320</name>
</gene>
<dbReference type="Proteomes" id="UP000502297">
    <property type="component" value="Chromosome"/>
</dbReference>
<dbReference type="Pfam" id="PF01636">
    <property type="entry name" value="APH"/>
    <property type="match status" value="1"/>
</dbReference>
<feature type="domain" description="Aminoglycoside phosphotransferase" evidence="2">
    <location>
        <begin position="66"/>
        <end position="285"/>
    </location>
</feature>
<dbReference type="PANTHER" id="PTHR21064">
    <property type="entry name" value="AMINOGLYCOSIDE PHOSPHOTRANSFERASE DOMAIN-CONTAINING PROTEIN-RELATED"/>
    <property type="match status" value="1"/>
</dbReference>
<comment type="similarity">
    <text evidence="1">Belongs to the pseudomonas-type ThrB family.</text>
</comment>
<dbReference type="InterPro" id="IPR002575">
    <property type="entry name" value="Aminoglycoside_PTrfase"/>
</dbReference>
<dbReference type="GO" id="GO:0004413">
    <property type="term" value="F:homoserine kinase activity"/>
    <property type="evidence" value="ECO:0007669"/>
    <property type="project" value="TreeGrafter"/>
</dbReference>